<dbReference type="RefSeq" id="WP_048929098.1">
    <property type="nucleotide sequence ID" value="NZ_KQ235875.1"/>
</dbReference>
<feature type="coiled-coil region" evidence="1">
    <location>
        <begin position="45"/>
        <end position="72"/>
    </location>
</feature>
<accession>A0A0J9BFS8</accession>
<reference evidence="3 4" key="1">
    <citation type="submission" date="2011-04" db="EMBL/GenBank/DDBJ databases">
        <title>The Genome Sequence of Clostridium citroniae WAL-19142.</title>
        <authorList>
            <consortium name="The Broad Institute Genome Sequencing Platform"/>
            <person name="Earl A."/>
            <person name="Ward D."/>
            <person name="Feldgarden M."/>
            <person name="Gevers D."/>
            <person name="Warren Y.A."/>
            <person name="Tyrrell K.L."/>
            <person name="Citron D.M."/>
            <person name="Goldstein E.J."/>
            <person name="Daigneault M."/>
            <person name="Allen-Vercoe E."/>
            <person name="Young S.K."/>
            <person name="Zeng Q."/>
            <person name="Gargeya S."/>
            <person name="Fitzgerald M."/>
            <person name="Haas B."/>
            <person name="Abouelleil A."/>
            <person name="Alvarado L."/>
            <person name="Arachchi H.M."/>
            <person name="Berlin A."/>
            <person name="Brown A."/>
            <person name="Chapman S.B."/>
            <person name="Chen Z."/>
            <person name="Dunbar C."/>
            <person name="Freedman E."/>
            <person name="Gearin G."/>
            <person name="Gellesch M."/>
            <person name="Goldberg J."/>
            <person name="Griggs A."/>
            <person name="Gujja S."/>
            <person name="Heilman E.R."/>
            <person name="Heiman D."/>
            <person name="Howarth C."/>
            <person name="Larson L."/>
            <person name="Lui A."/>
            <person name="MacDonald P.J."/>
            <person name="Mehta T."/>
            <person name="Montmayeur A."/>
            <person name="Murphy C."/>
            <person name="Neiman D."/>
            <person name="Pearson M."/>
            <person name="Priest M."/>
            <person name="Roberts A."/>
            <person name="Saif S."/>
            <person name="Shea T."/>
            <person name="Shenoy N."/>
            <person name="Sisk P."/>
            <person name="Stolte C."/>
            <person name="Sykes S."/>
            <person name="White J."/>
            <person name="Yandava C."/>
            <person name="Wortman J."/>
            <person name="Nusbaum C."/>
            <person name="Birren B."/>
        </authorList>
    </citation>
    <scope>NUCLEOTIDE SEQUENCE [LARGE SCALE GENOMIC DNA]</scope>
    <source>
        <strain evidence="3 4">WAL-19142</strain>
    </source>
</reference>
<keyword evidence="1" id="KW-0175">Coiled coil</keyword>
<gene>
    <name evidence="3" type="ORF">HMPREF9470_00456</name>
</gene>
<dbReference type="Proteomes" id="UP000037392">
    <property type="component" value="Unassembled WGS sequence"/>
</dbReference>
<evidence type="ECO:0000256" key="1">
    <source>
        <dbReference type="SAM" id="Coils"/>
    </source>
</evidence>
<protein>
    <recommendedName>
        <fullName evidence="5">General secretion pathway protein M</fullName>
    </recommendedName>
</protein>
<proteinExistence type="predicted"/>
<evidence type="ECO:0000256" key="2">
    <source>
        <dbReference type="SAM" id="MobiDB-lite"/>
    </source>
</evidence>
<dbReference type="OrthoDB" id="2059853at2"/>
<feature type="compositionally biased region" description="Polar residues" evidence="2">
    <location>
        <begin position="179"/>
        <end position="196"/>
    </location>
</feature>
<evidence type="ECO:0000313" key="4">
    <source>
        <dbReference type="Proteomes" id="UP000037392"/>
    </source>
</evidence>
<organism evidence="3 4">
    <name type="scientific">[Clostridium] citroniae WAL-19142</name>
    <dbReference type="NCBI Taxonomy" id="742734"/>
    <lineage>
        <taxon>Bacteria</taxon>
        <taxon>Bacillati</taxon>
        <taxon>Bacillota</taxon>
        <taxon>Clostridia</taxon>
        <taxon>Lachnospirales</taxon>
        <taxon>Lachnospiraceae</taxon>
        <taxon>Enterocloster</taxon>
    </lineage>
</organism>
<dbReference type="EMBL" id="ADLK01000056">
    <property type="protein sequence ID" value="KMW11169.1"/>
    <property type="molecule type" value="Genomic_DNA"/>
</dbReference>
<name>A0A0J9BFS8_9FIRM</name>
<dbReference type="PATRIC" id="fig|742734.4.peg.486"/>
<evidence type="ECO:0008006" key="5">
    <source>
        <dbReference type="Google" id="ProtNLM"/>
    </source>
</evidence>
<dbReference type="AlphaFoldDB" id="A0A0J9BFS8"/>
<evidence type="ECO:0000313" key="3">
    <source>
        <dbReference type="EMBL" id="KMW11169.1"/>
    </source>
</evidence>
<sequence length="211" mass="24534">MRFSKRERFLIGILILVLLWTMAFKLLIGPEYEKLIRTREDLLELEGEKDRMDLYLEQFADLEERLKEQDGEEDDEFFYHDIDDAFMDRHLQEIAKRSGVEIVRMSINGPLPMDEETEKVGTWAADHMMMETVITMEVNCPGVEQVKNFVDEVYEEPASLFISYIDLKEKDGEADGRTASPSENSQTENSQAGSSVLSGMVEVRYYYEETE</sequence>
<dbReference type="GeneID" id="93163009"/>
<feature type="region of interest" description="Disordered" evidence="2">
    <location>
        <begin position="172"/>
        <end position="196"/>
    </location>
</feature>
<comment type="caution">
    <text evidence="3">The sequence shown here is derived from an EMBL/GenBank/DDBJ whole genome shotgun (WGS) entry which is preliminary data.</text>
</comment>